<dbReference type="InterPro" id="IPR001680">
    <property type="entry name" value="WD40_rpt"/>
</dbReference>
<feature type="repeat" description="WD" evidence="1">
    <location>
        <begin position="157"/>
        <end position="191"/>
    </location>
</feature>
<comment type="caution">
    <text evidence="3">The sequence shown here is derived from an EMBL/GenBank/DDBJ whole genome shotgun (WGS) entry which is preliminary data.</text>
</comment>
<proteinExistence type="predicted"/>
<gene>
    <name evidence="3" type="ORF">AB1Y20_020380</name>
</gene>
<dbReference type="InterPro" id="IPR046351">
    <property type="entry name" value="UTP4"/>
</dbReference>
<evidence type="ECO:0000313" key="3">
    <source>
        <dbReference type="EMBL" id="KAL1525524.1"/>
    </source>
</evidence>
<dbReference type="InterPro" id="IPR036322">
    <property type="entry name" value="WD40_repeat_dom_sf"/>
</dbReference>
<dbReference type="GO" id="GO:0000462">
    <property type="term" value="P:maturation of SSU-rRNA from tricistronic rRNA transcript (SSU-rRNA, 5.8S rRNA, LSU-rRNA)"/>
    <property type="evidence" value="ECO:0007669"/>
    <property type="project" value="InterPro"/>
</dbReference>
<dbReference type="AlphaFoldDB" id="A0AB34JTG4"/>
<dbReference type="GO" id="GO:0003723">
    <property type="term" value="F:RNA binding"/>
    <property type="evidence" value="ECO:0007669"/>
    <property type="project" value="TreeGrafter"/>
</dbReference>
<dbReference type="PROSITE" id="PS50082">
    <property type="entry name" value="WD_REPEATS_2"/>
    <property type="match status" value="1"/>
</dbReference>
<evidence type="ECO:0008006" key="5">
    <source>
        <dbReference type="Google" id="ProtNLM"/>
    </source>
</evidence>
<dbReference type="Pfam" id="PF00400">
    <property type="entry name" value="WD40"/>
    <property type="match status" value="2"/>
</dbReference>
<keyword evidence="4" id="KW-1185">Reference proteome</keyword>
<accession>A0AB34JTG4</accession>
<feature type="compositionally biased region" description="Basic residues" evidence="2">
    <location>
        <begin position="659"/>
        <end position="671"/>
    </location>
</feature>
<dbReference type="GO" id="GO:0034455">
    <property type="term" value="C:t-UTP complex"/>
    <property type="evidence" value="ECO:0007669"/>
    <property type="project" value="TreeGrafter"/>
</dbReference>
<dbReference type="PANTHER" id="PTHR44163:SF1">
    <property type="entry name" value="U3 SMALL NUCLEOLAR RNA-ASSOCIATED PROTEIN 4 HOMOLOG"/>
    <property type="match status" value="1"/>
</dbReference>
<dbReference type="PANTHER" id="PTHR44163">
    <property type="entry name" value="U3 SMALL NUCLEOLAR RNA-ASSOCIATED PROTEIN 4 HOMOLOG"/>
    <property type="match status" value="1"/>
</dbReference>
<dbReference type="EMBL" id="JBGBPQ010000004">
    <property type="protein sequence ID" value="KAL1525524.1"/>
    <property type="molecule type" value="Genomic_DNA"/>
</dbReference>
<feature type="region of interest" description="Disordered" evidence="2">
    <location>
        <begin position="648"/>
        <end position="671"/>
    </location>
</feature>
<protein>
    <recommendedName>
        <fullName evidence="5">WD repeat-containing protein 55 homolog</fullName>
    </recommendedName>
</protein>
<dbReference type="InterPro" id="IPR015943">
    <property type="entry name" value="WD40/YVTN_repeat-like_dom_sf"/>
</dbReference>
<dbReference type="GO" id="GO:0030686">
    <property type="term" value="C:90S preribosome"/>
    <property type="evidence" value="ECO:0007669"/>
    <property type="project" value="InterPro"/>
</dbReference>
<evidence type="ECO:0000256" key="2">
    <source>
        <dbReference type="SAM" id="MobiDB-lite"/>
    </source>
</evidence>
<sequence>MAARPVAIHRCRFVEQTPHAVESLEFEPEGSRLAVLRANADIELWRMVEGQVHCEAKIAGMIDAPVRRLAWSARSDRHPAGRLFSCGLHGLVTEWDPRSLSAVRSFDSVGGAAWSMALHHGSGRLAVGCEDGGCSLFDVHSEEMELCHRTPPLGARLLCVAFDPRGSHLACASADGSVRVWHTASWQAVSQMVLESQGKKKPPLIWSVLLLSGLCVVTGDSSGHVSYFDGRHGTLVGRFASHQADVLCLAASADETAVFASGVDQKVALFCPQPTEPSSSSTEGRAAPRAWALTCSRRPHTHDVRALATAQLRRPSGDSVPVLVSGGIDTQLAILRTDLFERSPPIKCLPLPHLGSLSSAVGPSTPAPRVLCHDGLEVSLWQLPSFTAGAVPASEDPSASPTKLLLLRPQLKQRNVAATSLSPCGEWIAVSDSVTRLFRLRDAAADRPAEALLRLSAPAETLPACCSVFSPDSRLLFLGTVAGLVQALTIEADGRSISPTVHTMRGRPTEADSVAAIVRIAVSHDAQWLASSDTQGKVALYSIDTMSYRTSLPALSAPPTALAFMPRSELLVVATASKQLVVFDAAKGELAEWTLRNSAPIAEISASAEVPLRLSFNPAHPETVVLSAQSWLCSVRLSLEEAAADAPDASLAKDAAKPPRGKKRLRGREKRKAKLAEAAGLEMNGKTSPVLHGNRLVSNYGPMLHFDFMAPDTALVVEQPWLRVMQKFPPALFRQRFGT</sequence>
<evidence type="ECO:0000256" key="1">
    <source>
        <dbReference type="PROSITE-ProRule" id="PRU00221"/>
    </source>
</evidence>
<dbReference type="Gene3D" id="2.130.10.10">
    <property type="entry name" value="YVTN repeat-like/Quinoprotein amine dehydrogenase"/>
    <property type="match status" value="3"/>
</dbReference>
<name>A0AB34JTG4_PRYPA</name>
<dbReference type="SMART" id="SM00320">
    <property type="entry name" value="WD40"/>
    <property type="match status" value="7"/>
</dbReference>
<evidence type="ECO:0000313" key="4">
    <source>
        <dbReference type="Proteomes" id="UP001515480"/>
    </source>
</evidence>
<dbReference type="GO" id="GO:0032040">
    <property type="term" value="C:small-subunit processome"/>
    <property type="evidence" value="ECO:0007669"/>
    <property type="project" value="TreeGrafter"/>
</dbReference>
<dbReference type="SUPFAM" id="SSF50978">
    <property type="entry name" value="WD40 repeat-like"/>
    <property type="match status" value="2"/>
</dbReference>
<dbReference type="Proteomes" id="UP001515480">
    <property type="component" value="Unassembled WGS sequence"/>
</dbReference>
<reference evidence="3 4" key="1">
    <citation type="journal article" date="2024" name="Science">
        <title>Giant polyketide synthase enzymes in the biosynthesis of giant marine polyether toxins.</title>
        <authorList>
            <person name="Fallon T.R."/>
            <person name="Shende V.V."/>
            <person name="Wierzbicki I.H."/>
            <person name="Pendleton A.L."/>
            <person name="Watervoot N.F."/>
            <person name="Auber R.P."/>
            <person name="Gonzalez D.J."/>
            <person name="Wisecaver J.H."/>
            <person name="Moore B.S."/>
        </authorList>
    </citation>
    <scope>NUCLEOTIDE SEQUENCE [LARGE SCALE GENOMIC DNA]</scope>
    <source>
        <strain evidence="3 4">12B1</strain>
    </source>
</reference>
<keyword evidence="1" id="KW-0853">WD repeat</keyword>
<organism evidence="3 4">
    <name type="scientific">Prymnesium parvum</name>
    <name type="common">Toxic golden alga</name>
    <dbReference type="NCBI Taxonomy" id="97485"/>
    <lineage>
        <taxon>Eukaryota</taxon>
        <taxon>Haptista</taxon>
        <taxon>Haptophyta</taxon>
        <taxon>Prymnesiophyceae</taxon>
        <taxon>Prymnesiales</taxon>
        <taxon>Prymnesiaceae</taxon>
        <taxon>Prymnesium</taxon>
    </lineage>
</organism>